<gene>
    <name evidence="1" type="ORF">BBC27_03430</name>
</gene>
<proteinExistence type="predicted"/>
<sequence>MSSSTNAETKNGEDMGQYSGLLDRAVTAIAAQFESKNAGNLFSGRGGKLMDTFKAVRNTHDFDLITWLVIKDK</sequence>
<name>A0A1B9BV03_9PROT</name>
<dbReference type="Proteomes" id="UP000093129">
    <property type="component" value="Unassembled WGS sequence"/>
</dbReference>
<dbReference type="RefSeq" id="WP_065414250.1">
    <property type="nucleotide sequence ID" value="NZ_MASQ01000137.1"/>
</dbReference>
<evidence type="ECO:0000313" key="2">
    <source>
        <dbReference type="Proteomes" id="UP000093129"/>
    </source>
</evidence>
<dbReference type="AlphaFoldDB" id="A0A1B9BV03"/>
<dbReference type="EMBL" id="MASQ01000137">
    <property type="protein sequence ID" value="OCB01542.1"/>
    <property type="molecule type" value="Genomic_DNA"/>
</dbReference>
<comment type="caution">
    <text evidence="1">The sequence shown here is derived from an EMBL/GenBank/DDBJ whole genome shotgun (WGS) entry which is preliminary data.</text>
</comment>
<evidence type="ECO:0000313" key="1">
    <source>
        <dbReference type="EMBL" id="OCB01542.1"/>
    </source>
</evidence>
<accession>A0A1B9BV03</accession>
<reference evidence="1 2" key="1">
    <citation type="submission" date="2016-07" db="EMBL/GenBank/DDBJ databases">
        <title>Draft genome of a psychrotolerant acidophile Acidithiobacillus ferrivorans strain YL15.</title>
        <authorList>
            <person name="Peng T."/>
            <person name="Ma L."/>
            <person name="Nan M."/>
            <person name="An N."/>
            <person name="Wang M."/>
            <person name="Qiu G."/>
            <person name="Zeng W."/>
        </authorList>
    </citation>
    <scope>NUCLEOTIDE SEQUENCE [LARGE SCALE GENOMIC DNA]</scope>
    <source>
        <strain evidence="1 2">YL15</strain>
    </source>
</reference>
<organism evidence="1 2">
    <name type="scientific">Acidithiobacillus ferrivorans</name>
    <dbReference type="NCBI Taxonomy" id="160808"/>
    <lineage>
        <taxon>Bacteria</taxon>
        <taxon>Pseudomonadati</taxon>
        <taxon>Pseudomonadota</taxon>
        <taxon>Acidithiobacillia</taxon>
        <taxon>Acidithiobacillales</taxon>
        <taxon>Acidithiobacillaceae</taxon>
        <taxon>Acidithiobacillus</taxon>
    </lineage>
</organism>
<protein>
    <submittedName>
        <fullName evidence="1">Uncharacterized protein</fullName>
    </submittedName>
</protein>